<proteinExistence type="predicted"/>
<evidence type="ECO:0000313" key="4">
    <source>
        <dbReference type="RefSeq" id="XP_011303751.1"/>
    </source>
</evidence>
<keyword evidence="1" id="KW-1185">Reference proteome</keyword>
<organism evidence="1 2">
    <name type="scientific">Fopius arisanus</name>
    <dbReference type="NCBI Taxonomy" id="64838"/>
    <lineage>
        <taxon>Eukaryota</taxon>
        <taxon>Metazoa</taxon>
        <taxon>Ecdysozoa</taxon>
        <taxon>Arthropoda</taxon>
        <taxon>Hexapoda</taxon>
        <taxon>Insecta</taxon>
        <taxon>Pterygota</taxon>
        <taxon>Neoptera</taxon>
        <taxon>Endopterygota</taxon>
        <taxon>Hymenoptera</taxon>
        <taxon>Apocrita</taxon>
        <taxon>Ichneumonoidea</taxon>
        <taxon>Braconidae</taxon>
        <taxon>Opiinae</taxon>
        <taxon>Fopius</taxon>
    </lineage>
</organism>
<evidence type="ECO:0000313" key="2">
    <source>
        <dbReference type="RefSeq" id="XP_011303749.1"/>
    </source>
</evidence>
<dbReference type="KEGG" id="fas:105266935"/>
<accession>A0A9R1U1G4</accession>
<gene>
    <name evidence="2 3 4" type="primary">LOC105266935</name>
</gene>
<dbReference type="RefSeq" id="XP_011303750.1">
    <property type="nucleotide sequence ID" value="XM_011305448.1"/>
</dbReference>
<dbReference type="RefSeq" id="XP_011303749.1">
    <property type="nucleotide sequence ID" value="XM_011305447.1"/>
</dbReference>
<accession>A0A9R1U0P5</accession>
<dbReference type="OrthoDB" id="10041611at2759"/>
<accession>A0A9R1T6U6</accession>
<dbReference type="AlphaFoldDB" id="A0A9R1U0P5"/>
<dbReference type="GeneID" id="105266935"/>
<reference evidence="2 3" key="1">
    <citation type="submission" date="2025-04" db="UniProtKB">
        <authorList>
            <consortium name="RefSeq"/>
        </authorList>
    </citation>
    <scope>IDENTIFICATION</scope>
    <source>
        <strain evidence="2 3">USDA-PBARC FA_bdor</strain>
        <tissue evidence="2 3">Whole organism</tissue>
    </source>
</reference>
<protein>
    <submittedName>
        <fullName evidence="2 3">Uncharacterized protein</fullName>
    </submittedName>
</protein>
<evidence type="ECO:0000313" key="3">
    <source>
        <dbReference type="RefSeq" id="XP_011303750.1"/>
    </source>
</evidence>
<dbReference type="RefSeq" id="XP_011303751.1">
    <property type="nucleotide sequence ID" value="XM_011305449.1"/>
</dbReference>
<dbReference type="Proteomes" id="UP000694866">
    <property type="component" value="Unplaced"/>
</dbReference>
<evidence type="ECO:0000313" key="1">
    <source>
        <dbReference type="Proteomes" id="UP000694866"/>
    </source>
</evidence>
<name>A0A9R1U0P5_9HYME</name>
<sequence length="191" mass="21800">MDNGDPLGFTKQTAMILEGLNARDLIPEFRKRNISTDALPELSKDDLMVLGATEELADKLQQQLKIRVKKIEPARDLNQEKIGKLLDTLKKGRQQLYLIDTFVLYSHRRIMESSIDFLIDQNKNERASEALVMAISSTLEDLGIVERDYWELSSFITEKSYGKLFKPIGESLLIAVAVLTCSIFAWKFCKK</sequence>